<dbReference type="SUPFAM" id="SSF48239">
    <property type="entry name" value="Terpenoid cyclases/Protein prenyltransferases"/>
    <property type="match status" value="1"/>
</dbReference>
<sequence>MKETISIKMLNTLQKAKTQLSDEAIRHIIDFVLSQMNDEHCFKNKGGQPDLYYTAFGWMLCFILGIKTDVNKMRKYLDSLDIEKLDLIHYAAFVRCSILADLSKNGKIITWLGSLKSKKVKKLTDFSGIPHDNPQSPYSKFIWLSLLEDTGNKLKDKSSFITEVEEYRLPNGGYRNLSKGLGATTNATVAALSVLGQLKGYETNRNVDFLRNLQQANGGFQGASASPVPDILSTATALFMLQCYGQKPKYDPEDFLEAHWLDSGGFCPTLIDETSDVEYTFYGLLALGTL</sequence>
<feature type="domain" description="Prenyltransferase alpha-alpha toroid" evidence="2">
    <location>
        <begin position="144"/>
        <end position="248"/>
    </location>
</feature>
<protein>
    <recommendedName>
        <fullName evidence="2">Prenyltransferase alpha-alpha toroid domain-containing protein</fullName>
    </recommendedName>
</protein>
<dbReference type="EMBL" id="JAGUCO010000008">
    <property type="protein sequence ID" value="MBS2099152.1"/>
    <property type="molecule type" value="Genomic_DNA"/>
</dbReference>
<evidence type="ECO:0000259" key="2">
    <source>
        <dbReference type="Pfam" id="PF00432"/>
    </source>
</evidence>
<gene>
    <name evidence="3" type="ORF">KEM10_12745</name>
</gene>
<dbReference type="Proteomes" id="UP000708576">
    <property type="component" value="Unassembled WGS sequence"/>
</dbReference>
<evidence type="ECO:0000313" key="4">
    <source>
        <dbReference type="Proteomes" id="UP000708576"/>
    </source>
</evidence>
<reference evidence="3 4" key="1">
    <citation type="journal article" date="2015" name="Int. J. Syst. Evol. Microbiol.">
        <title>Carboxylicivirga linearis sp. nov., isolated from a sea cucumber culture pond.</title>
        <authorList>
            <person name="Wang F.Q."/>
            <person name="Zhou Y.X."/>
            <person name="Lin X.Z."/>
            <person name="Chen G.J."/>
            <person name="Du Z.J."/>
        </authorList>
    </citation>
    <scope>NUCLEOTIDE SEQUENCE [LARGE SCALE GENOMIC DNA]</scope>
    <source>
        <strain evidence="3 4">FB218</strain>
    </source>
</reference>
<dbReference type="InterPro" id="IPR001330">
    <property type="entry name" value="Prenyltrans"/>
</dbReference>
<evidence type="ECO:0000256" key="1">
    <source>
        <dbReference type="ARBA" id="ARBA00022737"/>
    </source>
</evidence>
<keyword evidence="4" id="KW-1185">Reference proteome</keyword>
<dbReference type="Pfam" id="PF00432">
    <property type="entry name" value="Prenyltrans"/>
    <property type="match status" value="1"/>
</dbReference>
<dbReference type="InterPro" id="IPR008930">
    <property type="entry name" value="Terpenoid_cyclase/PrenylTrfase"/>
</dbReference>
<dbReference type="RefSeq" id="WP_212216395.1">
    <property type="nucleotide sequence ID" value="NZ_JAGUCO010000008.1"/>
</dbReference>
<proteinExistence type="predicted"/>
<keyword evidence="1" id="KW-0677">Repeat</keyword>
<name>A0ABS5JW74_9BACT</name>
<dbReference type="Gene3D" id="1.50.10.20">
    <property type="match status" value="1"/>
</dbReference>
<organism evidence="3 4">
    <name type="scientific">Carboxylicivirga linearis</name>
    <dbReference type="NCBI Taxonomy" id="1628157"/>
    <lineage>
        <taxon>Bacteria</taxon>
        <taxon>Pseudomonadati</taxon>
        <taxon>Bacteroidota</taxon>
        <taxon>Bacteroidia</taxon>
        <taxon>Marinilabiliales</taxon>
        <taxon>Marinilabiliaceae</taxon>
        <taxon>Carboxylicivirga</taxon>
    </lineage>
</organism>
<accession>A0ABS5JW74</accession>
<comment type="caution">
    <text evidence="3">The sequence shown here is derived from an EMBL/GenBank/DDBJ whole genome shotgun (WGS) entry which is preliminary data.</text>
</comment>
<evidence type="ECO:0000313" key="3">
    <source>
        <dbReference type="EMBL" id="MBS2099152.1"/>
    </source>
</evidence>